<keyword evidence="3" id="KW-1185">Reference proteome</keyword>
<evidence type="ECO:0000313" key="3">
    <source>
        <dbReference type="Proteomes" id="UP001596074"/>
    </source>
</evidence>
<comment type="caution">
    <text evidence="2">The sequence shown here is derived from an EMBL/GenBank/DDBJ whole genome shotgun (WGS) entry which is preliminary data.</text>
</comment>
<dbReference type="SUPFAM" id="SSF51735">
    <property type="entry name" value="NAD(P)-binding Rossmann-fold domains"/>
    <property type="match status" value="1"/>
</dbReference>
<organism evidence="2 3">
    <name type="scientific">Actinomadura rugatobispora</name>
    <dbReference type="NCBI Taxonomy" id="1994"/>
    <lineage>
        <taxon>Bacteria</taxon>
        <taxon>Bacillati</taxon>
        <taxon>Actinomycetota</taxon>
        <taxon>Actinomycetes</taxon>
        <taxon>Streptosporangiales</taxon>
        <taxon>Thermomonosporaceae</taxon>
        <taxon>Actinomadura</taxon>
    </lineage>
</organism>
<dbReference type="PANTHER" id="PTHR43245:SF51">
    <property type="entry name" value="SHORT CHAIN DEHYDROGENASE_REDUCTASE FAMILY 42E, MEMBER 2"/>
    <property type="match status" value="1"/>
</dbReference>
<dbReference type="InterPro" id="IPR001509">
    <property type="entry name" value="Epimerase_deHydtase"/>
</dbReference>
<dbReference type="Pfam" id="PF01370">
    <property type="entry name" value="Epimerase"/>
    <property type="match status" value="1"/>
</dbReference>
<protein>
    <submittedName>
        <fullName evidence="2">NAD-dependent epimerase/dehydratase family protein</fullName>
    </submittedName>
</protein>
<dbReference type="Proteomes" id="UP001596074">
    <property type="component" value="Unassembled WGS sequence"/>
</dbReference>
<reference evidence="3" key="1">
    <citation type="journal article" date="2019" name="Int. J. Syst. Evol. Microbiol.">
        <title>The Global Catalogue of Microorganisms (GCM) 10K type strain sequencing project: providing services to taxonomists for standard genome sequencing and annotation.</title>
        <authorList>
            <consortium name="The Broad Institute Genomics Platform"/>
            <consortium name="The Broad Institute Genome Sequencing Center for Infectious Disease"/>
            <person name="Wu L."/>
            <person name="Ma J."/>
        </authorList>
    </citation>
    <scope>NUCLEOTIDE SEQUENCE [LARGE SCALE GENOMIC DNA]</scope>
    <source>
        <strain evidence="3">KCTC 42087</strain>
    </source>
</reference>
<evidence type="ECO:0000259" key="1">
    <source>
        <dbReference type="Pfam" id="PF01370"/>
    </source>
</evidence>
<evidence type="ECO:0000313" key="2">
    <source>
        <dbReference type="EMBL" id="MFC5746887.1"/>
    </source>
</evidence>
<dbReference type="InterPro" id="IPR036291">
    <property type="entry name" value="NAD(P)-bd_dom_sf"/>
</dbReference>
<dbReference type="EMBL" id="JBHSON010000017">
    <property type="protein sequence ID" value="MFC5746887.1"/>
    <property type="molecule type" value="Genomic_DNA"/>
</dbReference>
<proteinExistence type="predicted"/>
<gene>
    <name evidence="2" type="ORF">ACFPZN_14770</name>
</gene>
<dbReference type="RefSeq" id="WP_378282504.1">
    <property type="nucleotide sequence ID" value="NZ_JBHSON010000017.1"/>
</dbReference>
<name>A0ABW0ZW32_9ACTN</name>
<sequence>MKVAVTGASGFVGGAVCRALAERGIETHAYGRRTVVDRAHVGGASYRSWDLTQGPLLDAPEVNAVIHCAGSVSDWGRASTLFATNLTGTKNALAAFPKARFVHVSTASVYDPYSPTVMAKEHEAPAPRYLNAYGASKAAAERAVLSVMRGHGRALWRGPSRREALILRPHAVYGPGDTTLLPRVLSSVRGPVLTAVGRPRQRVSLTSVANLAQACLLAACGPVGTGVYNITDAEPVTLDEAFRALLGERGVKARPVYLPAAPVRSLAAAVEGAYLLARRPQPPTLTRYAIGHLAVERTLDITAARSVLGYEPAATTFAGAAAW</sequence>
<dbReference type="PANTHER" id="PTHR43245">
    <property type="entry name" value="BIFUNCTIONAL POLYMYXIN RESISTANCE PROTEIN ARNA"/>
    <property type="match status" value="1"/>
</dbReference>
<dbReference type="InterPro" id="IPR050177">
    <property type="entry name" value="Lipid_A_modif_metabolic_enz"/>
</dbReference>
<dbReference type="Gene3D" id="3.40.50.720">
    <property type="entry name" value="NAD(P)-binding Rossmann-like Domain"/>
    <property type="match status" value="1"/>
</dbReference>
<accession>A0ABW0ZW32</accession>
<feature type="domain" description="NAD-dependent epimerase/dehydratase" evidence="1">
    <location>
        <begin position="3"/>
        <end position="230"/>
    </location>
</feature>